<dbReference type="Gene3D" id="2.30.30.1210">
    <property type="entry name" value="Domain of unknown function DUF1541"/>
    <property type="match status" value="1"/>
</dbReference>
<keyword evidence="4" id="KW-1185">Reference proteome</keyword>
<evidence type="ECO:0000313" key="4">
    <source>
        <dbReference type="Proteomes" id="UP000030145"/>
    </source>
</evidence>
<comment type="caution">
    <text evidence="3">The sequence shown here is derived from an EMBL/GenBank/DDBJ whole genome shotgun (WGS) entry which is preliminary data.</text>
</comment>
<feature type="compositionally biased region" description="Polar residues" evidence="1">
    <location>
        <begin position="52"/>
        <end position="63"/>
    </location>
</feature>
<reference evidence="3 4" key="1">
    <citation type="submission" date="2014-10" db="EMBL/GenBank/DDBJ databases">
        <title>Whole Genome sequence of Corynebacterium auriscanis strain CIP 106629.</title>
        <authorList>
            <person name="Hassan S.S."/>
            <person name="Jamal S.B."/>
            <person name="Tiwari S."/>
            <person name="Oliveira L.D.C."/>
            <person name="Souza F."/>
            <person name="Mariano D.C."/>
            <person name="Almeida S."/>
            <person name="Dorella F."/>
            <person name="Pereira F."/>
            <person name="Carvalho A."/>
            <person name="Leal C.A."/>
            <person name="Soares S.D.C."/>
            <person name="Figueiredo H.C."/>
            <person name="Silva A."/>
            <person name="Azevedo V.A."/>
        </authorList>
    </citation>
    <scope>NUCLEOTIDE SEQUENCE [LARGE SCALE GENOMIC DNA]</scope>
    <source>
        <strain evidence="3 4">CIP 106629</strain>
    </source>
</reference>
<evidence type="ECO:0000256" key="1">
    <source>
        <dbReference type="SAM" id="MobiDB-lite"/>
    </source>
</evidence>
<protein>
    <recommendedName>
        <fullName evidence="2">DUF1541 domain-containing protein</fullName>
    </recommendedName>
</protein>
<evidence type="ECO:0000313" key="3">
    <source>
        <dbReference type="EMBL" id="KGM18547.1"/>
    </source>
</evidence>
<accession>A0A0A2DLA7</accession>
<dbReference type="PROSITE" id="PS51257">
    <property type="entry name" value="PROKAR_LIPOPROTEIN"/>
    <property type="match status" value="1"/>
</dbReference>
<dbReference type="Pfam" id="PF07563">
    <property type="entry name" value="DUF1541"/>
    <property type="match status" value="2"/>
</dbReference>
<dbReference type="GeneID" id="300551766"/>
<dbReference type="Proteomes" id="UP000030145">
    <property type="component" value="Unassembled WGS sequence"/>
</dbReference>
<feature type="compositionally biased region" description="Polar residues" evidence="1">
    <location>
        <begin position="35"/>
        <end position="45"/>
    </location>
</feature>
<dbReference type="RefSeq" id="WP_035114366.1">
    <property type="nucleotide sequence ID" value="NZ_CP047046.1"/>
</dbReference>
<gene>
    <name evidence="3" type="ORF">MA47_06025</name>
</gene>
<feature type="compositionally biased region" description="Polar residues" evidence="1">
    <location>
        <begin position="77"/>
        <end position="87"/>
    </location>
</feature>
<dbReference type="EMBL" id="JRVJ01000010">
    <property type="protein sequence ID" value="KGM18547.1"/>
    <property type="molecule type" value="Genomic_DNA"/>
</dbReference>
<dbReference type="AlphaFoldDB" id="A0A0A2DLA7"/>
<dbReference type="InterPro" id="IPR011438">
    <property type="entry name" value="DUF1541"/>
</dbReference>
<feature type="domain" description="DUF1541" evidence="2">
    <location>
        <begin position="180"/>
        <end position="228"/>
    </location>
</feature>
<feature type="region of interest" description="Disordered" evidence="1">
    <location>
        <begin position="25"/>
        <end position="108"/>
    </location>
</feature>
<sequence length="237" mass="24696">MSKKIGLAVTAGVLTGTLWLTGCASDADDEKNVGGSATSELTNAQGRAENSGEASSENQGGKQSNDEEGGGPATDAQKGNHSPQQHGTGHHMDHPSDGGPVPAGMKEATDPQFHVGQAVTLKAEHMPDMNGAKAAIVGAYKTHTYAVNYTPVGGGDRVMDHKWVVQEELADSGRDRLPNGAAVTITADHMDGMKGAKGTVASSTDETVYVVDYEANGKKMTNHKWVVESEIAATDRQ</sequence>
<name>A0A0A2DLA7_9CORY</name>
<proteinExistence type="predicted"/>
<evidence type="ECO:0000259" key="2">
    <source>
        <dbReference type="Pfam" id="PF07563"/>
    </source>
</evidence>
<organism evidence="3 4">
    <name type="scientific">Corynebacterium auriscanis</name>
    <dbReference type="NCBI Taxonomy" id="99807"/>
    <lineage>
        <taxon>Bacteria</taxon>
        <taxon>Bacillati</taxon>
        <taxon>Actinomycetota</taxon>
        <taxon>Actinomycetes</taxon>
        <taxon>Mycobacteriales</taxon>
        <taxon>Corynebacteriaceae</taxon>
        <taxon>Corynebacterium</taxon>
    </lineage>
</organism>
<feature type="domain" description="DUF1541" evidence="2">
    <location>
        <begin position="115"/>
        <end position="166"/>
    </location>
</feature>